<dbReference type="AlphaFoldDB" id="A0A127Q8V6"/>
<accession>A0A127Q8V6</accession>
<organism evidence="2 3">
    <name type="scientific">Collimonas pratensis</name>
    <dbReference type="NCBI Taxonomy" id="279113"/>
    <lineage>
        <taxon>Bacteria</taxon>
        <taxon>Pseudomonadati</taxon>
        <taxon>Pseudomonadota</taxon>
        <taxon>Betaproteobacteria</taxon>
        <taxon>Burkholderiales</taxon>
        <taxon>Oxalobacteraceae</taxon>
        <taxon>Collimonas</taxon>
    </lineage>
</organism>
<feature type="region of interest" description="Disordered" evidence="1">
    <location>
        <begin position="1"/>
        <end position="23"/>
    </location>
</feature>
<dbReference type="KEGG" id="cpra:CPter91_4153"/>
<evidence type="ECO:0000313" key="3">
    <source>
        <dbReference type="Proteomes" id="UP000074561"/>
    </source>
</evidence>
<evidence type="ECO:0000313" key="2">
    <source>
        <dbReference type="EMBL" id="AMP06468.1"/>
    </source>
</evidence>
<reference evidence="2 3" key="1">
    <citation type="submission" date="2015-11" db="EMBL/GenBank/DDBJ databases">
        <title>Exploring the genomic traits of fungus-feeding bacterial genus Collimonas.</title>
        <authorList>
            <person name="Song C."/>
            <person name="Schmidt R."/>
            <person name="de Jager V."/>
            <person name="Krzyzanowska D."/>
            <person name="Jongedijk E."/>
            <person name="Cankar K."/>
            <person name="Beekwilder J."/>
            <person name="van Veen A."/>
            <person name="de Boer W."/>
            <person name="van Veen J.A."/>
            <person name="Garbeva P."/>
        </authorList>
    </citation>
    <scope>NUCLEOTIDE SEQUENCE [LARGE SCALE GENOMIC DNA]</scope>
    <source>
        <strain evidence="2 3">Ter91</strain>
    </source>
</reference>
<dbReference type="EMBL" id="CP013234">
    <property type="protein sequence ID" value="AMP06468.1"/>
    <property type="molecule type" value="Genomic_DNA"/>
</dbReference>
<gene>
    <name evidence="2" type="ORF">CPter91_4153</name>
</gene>
<protein>
    <submittedName>
        <fullName evidence="2">Uncharacterized protein</fullName>
    </submittedName>
</protein>
<name>A0A127Q8V6_9BURK</name>
<dbReference type="Proteomes" id="UP000074561">
    <property type="component" value="Chromosome"/>
</dbReference>
<evidence type="ECO:0000256" key="1">
    <source>
        <dbReference type="SAM" id="MobiDB-lite"/>
    </source>
</evidence>
<proteinExistence type="predicted"/>
<sequence length="41" mass="4606">MLKLQRAQDFSDAGLPKGLPLASRSDYGIKLHIPERRQLVS</sequence>